<comment type="caution">
    <text evidence="2">The sequence shown here is derived from an EMBL/GenBank/DDBJ whole genome shotgun (WGS) entry which is preliminary data.</text>
</comment>
<organism evidence="2 3">
    <name type="scientific">Bacillus solimangrovi</name>
    <dbReference type="NCBI Taxonomy" id="1305675"/>
    <lineage>
        <taxon>Bacteria</taxon>
        <taxon>Bacillati</taxon>
        <taxon>Bacillota</taxon>
        <taxon>Bacilli</taxon>
        <taxon>Bacillales</taxon>
        <taxon>Bacillaceae</taxon>
        <taxon>Bacillus</taxon>
    </lineage>
</organism>
<gene>
    <name evidence="2" type="ORF">BFG57_04440</name>
</gene>
<name>A0A1E5LC84_9BACI</name>
<dbReference type="Pfam" id="PF26135">
    <property type="entry name" value="YuzI"/>
    <property type="match status" value="1"/>
</dbReference>
<keyword evidence="1" id="KW-1133">Transmembrane helix</keyword>
<keyword evidence="3" id="KW-1185">Reference proteome</keyword>
<proteinExistence type="predicted"/>
<keyword evidence="1" id="KW-0472">Membrane</keyword>
<dbReference type="EMBL" id="MJEH01000055">
    <property type="protein sequence ID" value="OEH91683.1"/>
    <property type="molecule type" value="Genomic_DNA"/>
</dbReference>
<dbReference type="Proteomes" id="UP000095209">
    <property type="component" value="Unassembled WGS sequence"/>
</dbReference>
<dbReference type="InterPro" id="IPR058887">
    <property type="entry name" value="YuzI-like"/>
</dbReference>
<sequence length="68" mass="7686">MFRLFFFLIGFGLAVSGGVSAIIYLNMLTIGHGVGEYIRFTSQRVECSLLPIGMLLIWLSIYWPLSKQ</sequence>
<dbReference type="OrthoDB" id="2972455at2"/>
<protein>
    <submittedName>
        <fullName evidence="2">Uncharacterized protein</fullName>
    </submittedName>
</protein>
<dbReference type="STRING" id="1305675.BFG57_04440"/>
<reference evidence="2 3" key="1">
    <citation type="submission" date="2016-08" db="EMBL/GenBank/DDBJ databases">
        <title>Genome of Bacillus solimangrovi GH2-4.</title>
        <authorList>
            <person name="Lim S."/>
            <person name="Kim B.-C."/>
        </authorList>
    </citation>
    <scope>NUCLEOTIDE SEQUENCE [LARGE SCALE GENOMIC DNA]</scope>
    <source>
        <strain evidence="2 3">GH2-4</strain>
    </source>
</reference>
<accession>A0A1E5LC84</accession>
<keyword evidence="1" id="KW-0812">Transmembrane</keyword>
<evidence type="ECO:0000256" key="1">
    <source>
        <dbReference type="SAM" id="Phobius"/>
    </source>
</evidence>
<dbReference type="AlphaFoldDB" id="A0A1E5LC84"/>
<evidence type="ECO:0000313" key="3">
    <source>
        <dbReference type="Proteomes" id="UP000095209"/>
    </source>
</evidence>
<evidence type="ECO:0000313" key="2">
    <source>
        <dbReference type="EMBL" id="OEH91683.1"/>
    </source>
</evidence>
<feature type="transmembrane region" description="Helical" evidence="1">
    <location>
        <begin position="48"/>
        <end position="65"/>
    </location>
</feature>